<feature type="transmembrane region" description="Helical" evidence="9">
    <location>
        <begin position="75"/>
        <end position="92"/>
    </location>
</feature>
<evidence type="ECO:0000256" key="6">
    <source>
        <dbReference type="ARBA" id="ARBA00022989"/>
    </source>
</evidence>
<dbReference type="HOGENOM" id="CLU_122700_1_0_6"/>
<sequence length="134" mass="13914">MTSELLGGALIGTAAALLWLGIGRISGMTGVISSLFSLQISRYRWALWFLAGVIIANPLYRLAGGQVSIDMNDSMPLWLTAGVLVGFGTYIGNGCTSGHGVCGIGRFSPRSIVSTVTFIVTGMITVTLMNGVAG</sequence>
<evidence type="ECO:0000256" key="5">
    <source>
        <dbReference type="ARBA" id="ARBA00022692"/>
    </source>
</evidence>
<keyword evidence="7 9" id="KW-0472">Membrane</keyword>
<dbReference type="PATRIC" id="fig|1445510.3.peg.1858"/>
<dbReference type="Proteomes" id="UP000032266">
    <property type="component" value="Chromosome"/>
</dbReference>
<evidence type="ECO:0000313" key="11">
    <source>
        <dbReference type="Proteomes" id="UP000032266"/>
    </source>
</evidence>
<keyword evidence="2" id="KW-0813">Transport</keyword>
<accession>A0A0C5VI41</accession>
<evidence type="ECO:0000256" key="2">
    <source>
        <dbReference type="ARBA" id="ARBA00022448"/>
    </source>
</evidence>
<feature type="transmembrane region" description="Helical" evidence="9">
    <location>
        <begin position="112"/>
        <end position="133"/>
    </location>
</feature>
<evidence type="ECO:0000256" key="8">
    <source>
        <dbReference type="ARBA" id="ARBA00035655"/>
    </source>
</evidence>
<dbReference type="OrthoDB" id="9814020at2"/>
<dbReference type="GO" id="GO:0005886">
    <property type="term" value="C:plasma membrane"/>
    <property type="evidence" value="ECO:0007669"/>
    <property type="project" value="UniProtKB-SubCell"/>
</dbReference>
<feature type="transmembrane region" description="Helical" evidence="9">
    <location>
        <begin position="6"/>
        <end position="25"/>
    </location>
</feature>
<evidence type="ECO:0000256" key="7">
    <source>
        <dbReference type="ARBA" id="ARBA00023136"/>
    </source>
</evidence>
<gene>
    <name evidence="10" type="ORF">YC6258_01897</name>
</gene>
<dbReference type="InterPro" id="IPR007272">
    <property type="entry name" value="Sulf_transp_TsuA/YedE"/>
</dbReference>
<evidence type="ECO:0000313" key="10">
    <source>
        <dbReference type="EMBL" id="AJQ93941.1"/>
    </source>
</evidence>
<feature type="transmembrane region" description="Helical" evidence="9">
    <location>
        <begin position="45"/>
        <end position="63"/>
    </location>
</feature>
<evidence type="ECO:0000256" key="3">
    <source>
        <dbReference type="ARBA" id="ARBA00022475"/>
    </source>
</evidence>
<dbReference type="AlphaFoldDB" id="A0A0C5VI41"/>
<name>A0A0C5VI41_9GAMM</name>
<dbReference type="PANTHER" id="PTHR30574">
    <property type="entry name" value="INNER MEMBRANE PROTEIN YEDE"/>
    <property type="match status" value="1"/>
</dbReference>
<organism evidence="10 11">
    <name type="scientific">Gynuella sunshinyii YC6258</name>
    <dbReference type="NCBI Taxonomy" id="1445510"/>
    <lineage>
        <taxon>Bacteria</taxon>
        <taxon>Pseudomonadati</taxon>
        <taxon>Pseudomonadota</taxon>
        <taxon>Gammaproteobacteria</taxon>
        <taxon>Oceanospirillales</taxon>
        <taxon>Saccharospirillaceae</taxon>
        <taxon>Gynuella</taxon>
    </lineage>
</organism>
<comment type="subcellular location">
    <subcellularLocation>
        <location evidence="1">Cell inner membrane</location>
        <topology evidence="1">Multi-pass membrane protein</topology>
    </subcellularLocation>
</comment>
<keyword evidence="6 9" id="KW-1133">Transmembrane helix</keyword>
<keyword evidence="11" id="KW-1185">Reference proteome</keyword>
<dbReference type="Pfam" id="PF04143">
    <property type="entry name" value="Sulf_transp"/>
    <property type="match status" value="1"/>
</dbReference>
<keyword evidence="3" id="KW-1003">Cell membrane</keyword>
<evidence type="ECO:0000256" key="9">
    <source>
        <dbReference type="SAM" id="Phobius"/>
    </source>
</evidence>
<dbReference type="STRING" id="1445510.YC6258_01897"/>
<comment type="similarity">
    <text evidence="8">Belongs to the TsuA/YedE (TC 9.B.102) family.</text>
</comment>
<dbReference type="PANTHER" id="PTHR30574:SF1">
    <property type="entry name" value="SULPHUR TRANSPORT DOMAIN-CONTAINING PROTEIN"/>
    <property type="match status" value="1"/>
</dbReference>
<keyword evidence="4" id="KW-0997">Cell inner membrane</keyword>
<dbReference type="RefSeq" id="WP_044616583.1">
    <property type="nucleotide sequence ID" value="NZ_CP007142.1"/>
</dbReference>
<evidence type="ECO:0000256" key="4">
    <source>
        <dbReference type="ARBA" id="ARBA00022519"/>
    </source>
</evidence>
<protein>
    <submittedName>
        <fullName evidence="10">Putative transporter component</fullName>
    </submittedName>
</protein>
<keyword evidence="5 9" id="KW-0812">Transmembrane</keyword>
<evidence type="ECO:0000256" key="1">
    <source>
        <dbReference type="ARBA" id="ARBA00004429"/>
    </source>
</evidence>
<reference evidence="10 11" key="1">
    <citation type="submission" date="2014-01" db="EMBL/GenBank/DDBJ databases">
        <title>Full genme sequencing of cellulolytic bacterium Gynuella sunshinyii YC6258T gen. nov., sp. nov.</title>
        <authorList>
            <person name="Khan H."/>
            <person name="Chung E.J."/>
            <person name="Chung Y.R."/>
        </authorList>
    </citation>
    <scope>NUCLEOTIDE SEQUENCE [LARGE SCALE GENOMIC DNA]</scope>
    <source>
        <strain evidence="10 11">YC6258</strain>
    </source>
</reference>
<dbReference type="EMBL" id="CP007142">
    <property type="protein sequence ID" value="AJQ93941.1"/>
    <property type="molecule type" value="Genomic_DNA"/>
</dbReference>
<dbReference type="KEGG" id="gsn:YC6258_01897"/>
<proteinExistence type="inferred from homology"/>